<keyword evidence="2" id="KW-1185">Reference proteome</keyword>
<protein>
    <recommendedName>
        <fullName evidence="3">F-box associated domain-containing protein</fullName>
    </recommendedName>
</protein>
<reference evidence="1 2" key="1">
    <citation type="submission" date="2019-01" db="EMBL/GenBank/DDBJ databases">
        <title>Sequencing of cultivated peanut Arachis hypogaea provides insights into genome evolution and oil improvement.</title>
        <authorList>
            <person name="Chen X."/>
        </authorList>
    </citation>
    <scope>NUCLEOTIDE SEQUENCE [LARGE SCALE GENOMIC DNA]</scope>
    <source>
        <strain evidence="2">cv. Fuhuasheng</strain>
        <tissue evidence="1">Leaves</tissue>
    </source>
</reference>
<sequence length="125" mass="14466">MSAVWFGETQIFEGHGRTRMDTETLNLCTSNLRRIQHFPLSSTAYCRGRFVSGMLNWLDNNRFIVSLDLALESYQQISLPDFGSNNSDEFELTLEVFKNSLCVLSCYNHFTYVWIMKDYGIAVLD</sequence>
<dbReference type="AlphaFoldDB" id="A0A445DGN9"/>
<proteinExistence type="predicted"/>
<evidence type="ECO:0000313" key="1">
    <source>
        <dbReference type="EMBL" id="RYR62282.1"/>
    </source>
</evidence>
<gene>
    <name evidence="1" type="ORF">Ahy_A04g019738</name>
</gene>
<evidence type="ECO:0008006" key="3">
    <source>
        <dbReference type="Google" id="ProtNLM"/>
    </source>
</evidence>
<dbReference type="EMBL" id="SDMP01000004">
    <property type="protein sequence ID" value="RYR62282.1"/>
    <property type="molecule type" value="Genomic_DNA"/>
</dbReference>
<accession>A0A445DGN9</accession>
<organism evidence="1 2">
    <name type="scientific">Arachis hypogaea</name>
    <name type="common">Peanut</name>
    <dbReference type="NCBI Taxonomy" id="3818"/>
    <lineage>
        <taxon>Eukaryota</taxon>
        <taxon>Viridiplantae</taxon>
        <taxon>Streptophyta</taxon>
        <taxon>Embryophyta</taxon>
        <taxon>Tracheophyta</taxon>
        <taxon>Spermatophyta</taxon>
        <taxon>Magnoliopsida</taxon>
        <taxon>eudicotyledons</taxon>
        <taxon>Gunneridae</taxon>
        <taxon>Pentapetalae</taxon>
        <taxon>rosids</taxon>
        <taxon>fabids</taxon>
        <taxon>Fabales</taxon>
        <taxon>Fabaceae</taxon>
        <taxon>Papilionoideae</taxon>
        <taxon>50 kb inversion clade</taxon>
        <taxon>dalbergioids sensu lato</taxon>
        <taxon>Dalbergieae</taxon>
        <taxon>Pterocarpus clade</taxon>
        <taxon>Arachis</taxon>
    </lineage>
</organism>
<name>A0A445DGN9_ARAHY</name>
<evidence type="ECO:0000313" key="2">
    <source>
        <dbReference type="Proteomes" id="UP000289738"/>
    </source>
</evidence>
<comment type="caution">
    <text evidence="1">The sequence shown here is derived from an EMBL/GenBank/DDBJ whole genome shotgun (WGS) entry which is preliminary data.</text>
</comment>
<dbReference type="Proteomes" id="UP000289738">
    <property type="component" value="Chromosome A04"/>
</dbReference>